<gene>
    <name evidence="1" type="ORF">DHL47_02765</name>
</gene>
<protein>
    <submittedName>
        <fullName evidence="1">Uncharacterized protein</fullName>
    </submittedName>
</protein>
<comment type="caution">
    <text evidence="1">The sequence shown here is derived from an EMBL/GenBank/DDBJ whole genome shotgun (WGS) entry which is preliminary data.</text>
</comment>
<accession>A0ABS5AVH1</accession>
<organism evidence="1 2">
    <name type="scientific">Streptococcus panodentis</name>
    <dbReference type="NCBI Taxonomy" id="1581472"/>
    <lineage>
        <taxon>Bacteria</taxon>
        <taxon>Bacillati</taxon>
        <taxon>Bacillota</taxon>
        <taxon>Bacilli</taxon>
        <taxon>Lactobacillales</taxon>
        <taxon>Streptococcaceae</taxon>
        <taxon>Streptococcus</taxon>
    </lineage>
</organism>
<proteinExistence type="predicted"/>
<dbReference type="Proteomes" id="UP001519349">
    <property type="component" value="Unassembled WGS sequence"/>
</dbReference>
<evidence type="ECO:0000313" key="1">
    <source>
        <dbReference type="EMBL" id="MBP2620268.1"/>
    </source>
</evidence>
<dbReference type="EMBL" id="QFAY01000004">
    <property type="protein sequence ID" value="MBP2620268.1"/>
    <property type="molecule type" value="Genomic_DNA"/>
</dbReference>
<name>A0ABS5AVH1_9STRE</name>
<evidence type="ECO:0000313" key="2">
    <source>
        <dbReference type="Proteomes" id="UP001519349"/>
    </source>
</evidence>
<reference evidence="1 2" key="1">
    <citation type="submission" date="2018-05" db="EMBL/GenBank/DDBJ databases">
        <title>Draft genome sequence of Streptococcus panodentis CCUG 70867T.</title>
        <authorList>
            <person name="Salva-Serra F."/>
            <person name="Mendez V."/>
            <person name="Jaen-Luchoro D."/>
            <person name="Gonzales-Siles L."/>
            <person name="Karlsson R."/>
            <person name="Engstrom-Jakobsson H."/>
            <person name="Busquets A."/>
            <person name="Gomila M."/>
            <person name="Pineiro-Iglesias B."/>
            <person name="Bennasar-Figueras A."/>
            <person name="Seeger M."/>
            <person name="Moore E."/>
        </authorList>
    </citation>
    <scope>NUCLEOTIDE SEQUENCE [LARGE SCALE GENOMIC DNA]</scope>
    <source>
        <strain evidence="1 2">CCUG 70867</strain>
    </source>
</reference>
<sequence length="74" mass="8683">MCEITAVQNEARQQKVSYKSNLCCLGEDLLHESGLNKSYFLKYHLFRGGHFYVSLYRTILETSPSFGSFSYRYR</sequence>
<keyword evidence="2" id="KW-1185">Reference proteome</keyword>